<dbReference type="AlphaFoldDB" id="A0A976QW23"/>
<evidence type="ECO:0000256" key="1">
    <source>
        <dbReference type="SAM" id="MobiDB-lite"/>
    </source>
</evidence>
<organism evidence="2 3">
    <name type="scientific">Theileria orientalis</name>
    <dbReference type="NCBI Taxonomy" id="68886"/>
    <lineage>
        <taxon>Eukaryota</taxon>
        <taxon>Sar</taxon>
        <taxon>Alveolata</taxon>
        <taxon>Apicomplexa</taxon>
        <taxon>Aconoidasida</taxon>
        <taxon>Piroplasmida</taxon>
        <taxon>Theileriidae</taxon>
        <taxon>Theileria</taxon>
    </lineage>
</organism>
<protein>
    <recommendedName>
        <fullName evidence="4">Kelch repeat containing protein</fullName>
    </recommendedName>
</protein>
<gene>
    <name evidence="2" type="ORF">MACK_002855</name>
</gene>
<dbReference type="InterPro" id="IPR015915">
    <property type="entry name" value="Kelch-typ_b-propeller"/>
</dbReference>
<evidence type="ECO:0000313" key="3">
    <source>
        <dbReference type="Proteomes" id="UP000244811"/>
    </source>
</evidence>
<evidence type="ECO:0008006" key="4">
    <source>
        <dbReference type="Google" id="ProtNLM"/>
    </source>
</evidence>
<dbReference type="Proteomes" id="UP000244811">
    <property type="component" value="Chromosome 4"/>
</dbReference>
<dbReference type="SUPFAM" id="SSF117281">
    <property type="entry name" value="Kelch motif"/>
    <property type="match status" value="1"/>
</dbReference>
<dbReference type="PANTHER" id="PTHR23244:SF471">
    <property type="entry name" value="GUANINE NUCLEOTIDE-BINDING PROTEIN SUBUNIT BETA 1-RELATED"/>
    <property type="match status" value="1"/>
</dbReference>
<dbReference type="Pfam" id="PF24681">
    <property type="entry name" value="Kelch_KLHDC2_KLHL20_DRC7"/>
    <property type="match status" value="1"/>
</dbReference>
<proteinExistence type="predicted"/>
<accession>A0A976QW23</accession>
<name>A0A976QW23_THEOR</name>
<feature type="region of interest" description="Disordered" evidence="1">
    <location>
        <begin position="638"/>
        <end position="695"/>
    </location>
</feature>
<dbReference type="EMBL" id="CP056072">
    <property type="protein sequence ID" value="UKK02758.2"/>
    <property type="molecule type" value="Genomic_DNA"/>
</dbReference>
<feature type="compositionally biased region" description="Basic and acidic residues" evidence="1">
    <location>
        <begin position="39"/>
        <end position="50"/>
    </location>
</feature>
<dbReference type="Gene3D" id="2.120.10.80">
    <property type="entry name" value="Kelch-type beta propeller"/>
    <property type="match status" value="1"/>
</dbReference>
<reference evidence="2" key="1">
    <citation type="submission" date="2022-07" db="EMBL/GenBank/DDBJ databases">
        <title>Evaluation of T. orientalis genome assembly methods using nanopore sequencing and analysis of variation between genomes.</title>
        <authorList>
            <person name="Yam J."/>
            <person name="Micallef M.L."/>
            <person name="Liu M."/>
            <person name="Djordjevic S.P."/>
            <person name="Bogema D.R."/>
            <person name="Jenkins C."/>
        </authorList>
    </citation>
    <scope>NUCLEOTIDE SEQUENCE</scope>
    <source>
        <strain evidence="2">Goon Nure</strain>
    </source>
</reference>
<feature type="compositionally biased region" description="Low complexity" evidence="1">
    <location>
        <begin position="64"/>
        <end position="79"/>
    </location>
</feature>
<sequence>MEGVFKNNLSGFIGHTISQFILYSYEKLEDSRAIQQERNIDKHLDSKSDQLDLDEDESQSNTENGSGLSNSDVSSSNTESGILELDDNEHQLYIEVDKSEHLEVPNVDNNVNRIKNNSDFDYKYYDDYKRLQNMSLKNDIGYTRFISKIRLDEARSVIYGTWDAEQSESIWKEINGEEKETDIIFNDSQIIREEDLLKAEKRPEVILSTNHLLDYISYVTVCQSETSNMKFSHNKKYVIMFGGAQIKESHLNESHQNLFSIINGNTNFEFSNNLYFSEAQSFVANWELLTTVNPPEPRAFHASCIIYATLGSPVLVISGGFTYNKELVPNHLHFVNLSLHTLVWDVFKTQGPVPPGRYGHSISYVGSYVVMFGGTDGVDLFNDVWALNINYGMYEGPGNKSCNQWSLVEFSVMVPSPRAFHSCCKAGISSNSPMVIYGGLTQSEQARNRLYALHYINEKLIWSIVPSYTKCPSELRFFHTMTFLENMFIITGGDGYTNENVNNIKSMAYSMDGKVFQYIDDSIDLAGHSSWSAHGIIYHWGGVKYQNGKLTFDDSISVSNPLAYSDDRNIEEIYFKYIRYASINNMYTEVRDEADQVRVEEPEKVEMNIDFDETDIRLFDSGVTEDTHSEKSLTALNTPILSHQSETVEKVPPQTPTSTSESKLEGHGFIKTDTSSLHSAESKPLGESYHARPRRSAAIKCLTAIELDNMKHREQERLKENPEN</sequence>
<evidence type="ECO:0000313" key="2">
    <source>
        <dbReference type="EMBL" id="UKK02758.2"/>
    </source>
</evidence>
<dbReference type="PANTHER" id="PTHR23244">
    <property type="entry name" value="KELCH REPEAT DOMAIN"/>
    <property type="match status" value="1"/>
</dbReference>
<feature type="region of interest" description="Disordered" evidence="1">
    <location>
        <begin position="39"/>
        <end position="79"/>
    </location>
</feature>